<keyword evidence="3" id="KW-1185">Reference proteome</keyword>
<proteinExistence type="predicted"/>
<evidence type="ECO:0008006" key="4">
    <source>
        <dbReference type="Google" id="ProtNLM"/>
    </source>
</evidence>
<protein>
    <recommendedName>
        <fullName evidence="4">HTH luxR-type domain-containing protein</fullName>
    </recommendedName>
</protein>
<keyword evidence="1" id="KW-0472">Membrane</keyword>
<dbReference type="InterPro" id="IPR036388">
    <property type="entry name" value="WH-like_DNA-bd_sf"/>
</dbReference>
<dbReference type="EMBL" id="CAXJIO010000003">
    <property type="protein sequence ID" value="CAL2101257.1"/>
    <property type="molecule type" value="Genomic_DNA"/>
</dbReference>
<dbReference type="Gene3D" id="1.10.10.10">
    <property type="entry name" value="Winged helix-like DNA-binding domain superfamily/Winged helix DNA-binding domain"/>
    <property type="match status" value="1"/>
</dbReference>
<sequence length="432" mass="50052">MISSNFEFKTVLILFLSLVSARQFAQTKIIKFGDEWKYYDRKEPPESGWENSSRITSSWNIGSASFGYGNKQIVTNISYGDDPKNKITTTYFTKSFTIDDPYKYVLYRIQIEKDDGMVLYLNGREICRKDMPLGKITHDTKASRVIVSEEEEEFLHTVFLSPEDLNAGSNIVSVSVHQGQRISMDLFFDLEFVGSNDVEMFRFLAKERTIKNLNLSIKLKDIQYQQDYEKIIFEKELLKQKNSSYKVYLTVALVLFFVTVLGLIQVWKIYRVKNSELISVNLSLKGQNQIKGAEMINISLNALNNKQLLKNIKKDLEESLKESGLATLKREVNKVINVISYNIDSTEDWENLKKHFNVVHSGYVDKLTELHPSLTDVELRHCIFIKLHMQTKEIANILHIDPRSVQSSRYRIKKKMGLDESINLKEYLISIS</sequence>
<feature type="transmembrane region" description="Helical" evidence="1">
    <location>
        <begin position="247"/>
        <end position="267"/>
    </location>
</feature>
<evidence type="ECO:0000313" key="3">
    <source>
        <dbReference type="Proteomes" id="UP001497527"/>
    </source>
</evidence>
<keyword evidence="1" id="KW-1133">Transmembrane helix</keyword>
<evidence type="ECO:0000313" key="2">
    <source>
        <dbReference type="EMBL" id="CAL2101257.1"/>
    </source>
</evidence>
<name>A0ABM9P6Q8_9FLAO</name>
<dbReference type="InterPro" id="IPR016032">
    <property type="entry name" value="Sig_transdc_resp-reg_C-effctor"/>
</dbReference>
<organism evidence="2 3">
    <name type="scientific">Tenacibaculum polynesiense</name>
    <dbReference type="NCBI Taxonomy" id="3137857"/>
    <lineage>
        <taxon>Bacteria</taxon>
        <taxon>Pseudomonadati</taxon>
        <taxon>Bacteroidota</taxon>
        <taxon>Flavobacteriia</taxon>
        <taxon>Flavobacteriales</taxon>
        <taxon>Flavobacteriaceae</taxon>
        <taxon>Tenacibaculum</taxon>
    </lineage>
</organism>
<evidence type="ECO:0000256" key="1">
    <source>
        <dbReference type="SAM" id="Phobius"/>
    </source>
</evidence>
<reference evidence="2 3" key="1">
    <citation type="submission" date="2024-05" db="EMBL/GenBank/DDBJ databases">
        <authorList>
            <person name="Duchaud E."/>
        </authorList>
    </citation>
    <scope>NUCLEOTIDE SEQUENCE [LARGE SCALE GENOMIC DNA]</scope>
    <source>
        <strain evidence="2">Ena-SAMPLE-TAB-13-05-2024-13:56:06:370-140308</strain>
    </source>
</reference>
<comment type="caution">
    <text evidence="2">The sequence shown here is derived from an EMBL/GenBank/DDBJ whole genome shotgun (WGS) entry which is preliminary data.</text>
</comment>
<accession>A0ABM9P6Q8</accession>
<keyword evidence="1" id="KW-0812">Transmembrane</keyword>
<dbReference type="Gene3D" id="2.60.120.260">
    <property type="entry name" value="Galactose-binding domain-like"/>
    <property type="match status" value="1"/>
</dbReference>
<dbReference type="SUPFAM" id="SSF46894">
    <property type="entry name" value="C-terminal effector domain of the bipartite response regulators"/>
    <property type="match status" value="1"/>
</dbReference>
<gene>
    <name evidence="2" type="ORF">T190423A01A_120044</name>
</gene>
<dbReference type="Proteomes" id="UP001497527">
    <property type="component" value="Unassembled WGS sequence"/>
</dbReference>